<organism evidence="4 5">
    <name type="scientific">Parvularcula mediterranea</name>
    <dbReference type="NCBI Taxonomy" id="2732508"/>
    <lineage>
        <taxon>Bacteria</taxon>
        <taxon>Pseudomonadati</taxon>
        <taxon>Pseudomonadota</taxon>
        <taxon>Alphaproteobacteria</taxon>
        <taxon>Parvularculales</taxon>
        <taxon>Parvularculaceae</taxon>
        <taxon>Parvularcula</taxon>
    </lineage>
</organism>
<evidence type="ECO:0000313" key="4">
    <source>
        <dbReference type="EMBL" id="NNU15008.1"/>
    </source>
</evidence>
<dbReference type="SUPFAM" id="SSF51126">
    <property type="entry name" value="Pectin lyase-like"/>
    <property type="match status" value="1"/>
</dbReference>
<feature type="signal peptide" evidence="2">
    <location>
        <begin position="1"/>
        <end position="29"/>
    </location>
</feature>
<dbReference type="InterPro" id="IPR006626">
    <property type="entry name" value="PbH1"/>
</dbReference>
<dbReference type="Gene3D" id="2.160.20.10">
    <property type="entry name" value="Single-stranded right-handed beta-helix, Pectin lyase-like"/>
    <property type="match status" value="1"/>
</dbReference>
<dbReference type="PANTHER" id="PTHR22990:SF15">
    <property type="entry name" value="F-BOX ONLY PROTEIN 10"/>
    <property type="match status" value="1"/>
</dbReference>
<dbReference type="InterPro" id="IPR039448">
    <property type="entry name" value="Beta_helix"/>
</dbReference>
<feature type="chain" id="PRO_5030788498" evidence="2">
    <location>
        <begin position="30"/>
        <end position="385"/>
    </location>
</feature>
<dbReference type="Pfam" id="PF13229">
    <property type="entry name" value="Beta_helix"/>
    <property type="match status" value="1"/>
</dbReference>
<comment type="caution">
    <text evidence="4">The sequence shown here is derived from an EMBL/GenBank/DDBJ whole genome shotgun (WGS) entry which is preliminary data.</text>
</comment>
<reference evidence="4 5" key="1">
    <citation type="submission" date="2020-05" db="EMBL/GenBank/DDBJ databases">
        <title>Parvularcula mediterraneae sp. nov., isolated from polypropylene straw from shallow seawater of the seashore of Laganas in Zakynthos island, Greece.</title>
        <authorList>
            <person name="Szabo I."/>
            <person name="Al-Omari J."/>
            <person name="Rado J."/>
            <person name="Szerdahelyi G.S."/>
        </authorList>
    </citation>
    <scope>NUCLEOTIDE SEQUENCE [LARGE SCALE GENOMIC DNA]</scope>
    <source>
        <strain evidence="4 5">ZS-1/3</strain>
    </source>
</reference>
<dbReference type="RefSeq" id="WP_173196130.1">
    <property type="nucleotide sequence ID" value="NZ_JABFCX010000002.1"/>
</dbReference>
<accession>A0A7Y3W414</accession>
<feature type="domain" description="Right handed beta helix" evidence="3">
    <location>
        <begin position="193"/>
        <end position="331"/>
    </location>
</feature>
<sequence>MARKTTAYAPRLLLAATALAFAVPTAASAQIGGFETEISKAKKKKAKVKKQPIVDVRLDPNWEGPKSISEALKLVEADGQIVVHPGVYQPEAVNIRKNVSIRGIRDDYGKAPTLTAKGSCLNVNSASVSARVSDLTFRASDRSCINVSMGSLELTDSNVLGKRAGAGYAYSDPSGHLTPFTPESAMNAKSALVSIKGGRVRISNSTITGGDTGVLIAPNNSNAFDHVDLQNNTISQMSGVGVVMRGDVDATLASNTIVSNQMSGVVYAATGHARLVGNIISNNTHNGLFVQGMGEAVSIEGNKIHDNSEDGIEVRSGIAILVNNDIGEHKGCKVNPNAPAEGTSDHLAMPPIRLLADSRGVNTYDTSQACTKKTAKKKKRGLRRG</sequence>
<keyword evidence="5" id="KW-1185">Reference proteome</keyword>
<dbReference type="AlphaFoldDB" id="A0A7Y3W414"/>
<dbReference type="InterPro" id="IPR012334">
    <property type="entry name" value="Pectin_lyas_fold"/>
</dbReference>
<protein>
    <submittedName>
        <fullName evidence="4">Right-handed parallel beta-helix repeat-containing protein</fullName>
    </submittedName>
</protein>
<gene>
    <name evidence="4" type="ORF">HK107_01550</name>
</gene>
<evidence type="ECO:0000256" key="1">
    <source>
        <dbReference type="ARBA" id="ARBA00022737"/>
    </source>
</evidence>
<evidence type="ECO:0000313" key="5">
    <source>
        <dbReference type="Proteomes" id="UP000536835"/>
    </source>
</evidence>
<evidence type="ECO:0000259" key="3">
    <source>
        <dbReference type="Pfam" id="PF13229"/>
    </source>
</evidence>
<dbReference type="InterPro" id="IPR011050">
    <property type="entry name" value="Pectin_lyase_fold/virulence"/>
</dbReference>
<keyword evidence="1" id="KW-0677">Repeat</keyword>
<name>A0A7Y3W414_9PROT</name>
<proteinExistence type="predicted"/>
<dbReference type="EMBL" id="JABFCX010000002">
    <property type="protein sequence ID" value="NNU15008.1"/>
    <property type="molecule type" value="Genomic_DNA"/>
</dbReference>
<dbReference type="SMART" id="SM00710">
    <property type="entry name" value="PbH1"/>
    <property type="match status" value="6"/>
</dbReference>
<keyword evidence="2" id="KW-0732">Signal</keyword>
<dbReference type="PANTHER" id="PTHR22990">
    <property type="entry name" value="F-BOX ONLY PROTEIN"/>
    <property type="match status" value="1"/>
</dbReference>
<dbReference type="Proteomes" id="UP000536835">
    <property type="component" value="Unassembled WGS sequence"/>
</dbReference>
<evidence type="ECO:0000256" key="2">
    <source>
        <dbReference type="SAM" id="SignalP"/>
    </source>
</evidence>
<dbReference type="InterPro" id="IPR051550">
    <property type="entry name" value="SCF-Subunits/Alg-Epimerases"/>
</dbReference>